<feature type="transmembrane region" description="Helical" evidence="1">
    <location>
        <begin position="183"/>
        <end position="204"/>
    </location>
</feature>
<feature type="domain" description="DUF6533" evidence="2">
    <location>
        <begin position="24"/>
        <end position="70"/>
    </location>
</feature>
<keyword evidence="1" id="KW-0812">Transmembrane</keyword>
<dbReference type="Pfam" id="PF20151">
    <property type="entry name" value="DUF6533"/>
    <property type="match status" value="1"/>
</dbReference>
<reference evidence="3 4" key="1">
    <citation type="journal article" date="2011" name="PLoS Pathog.">
        <title>Endophytic Life Strategies Decoded by Genome and Transcriptome Analyses of the Mutualistic Root Symbiont Piriformospora indica.</title>
        <authorList>
            <person name="Zuccaro A."/>
            <person name="Lahrmann U."/>
            <person name="Guldener U."/>
            <person name="Langen G."/>
            <person name="Pfiffi S."/>
            <person name="Biedenkopf D."/>
            <person name="Wong P."/>
            <person name="Samans B."/>
            <person name="Grimm C."/>
            <person name="Basiewicz M."/>
            <person name="Murat C."/>
            <person name="Martin F."/>
            <person name="Kogel K.H."/>
        </authorList>
    </citation>
    <scope>NUCLEOTIDE SEQUENCE [LARGE SCALE GENOMIC DNA]</scope>
    <source>
        <strain evidence="3 4">DSM 11827</strain>
    </source>
</reference>
<keyword evidence="4" id="KW-1185">Reference proteome</keyword>
<dbReference type="InterPro" id="IPR045340">
    <property type="entry name" value="DUF6533"/>
</dbReference>
<keyword evidence="1" id="KW-0472">Membrane</keyword>
<dbReference type="HOGENOM" id="CLU_035509_1_4_1"/>
<proteinExistence type="predicted"/>
<feature type="transmembrane region" description="Helical" evidence="1">
    <location>
        <begin position="21"/>
        <end position="39"/>
    </location>
</feature>
<dbReference type="InParanoid" id="G4U3A8"/>
<comment type="caution">
    <text evidence="3">The sequence shown here is derived from an EMBL/GenBank/DDBJ whole genome shotgun (WGS) entry which is preliminary data.</text>
</comment>
<evidence type="ECO:0000313" key="3">
    <source>
        <dbReference type="EMBL" id="CCA78081.1"/>
    </source>
</evidence>
<sequence>MSAAQLAAFQELIRSLRDLKFSGYTCGAGMVVLLYDFILTMPEEIKYVWASKQRLSMVRAMYFWNRYFIPPWIIVANFNLSGLRGPLTNQLYVCKVFVPSLAIVQGVSIAIGIQLLALRVLALYKNNKIVRLGLYTYLAACHITLLIITALTMKNFVREYSFLMYLPITNSCYTIPDPLIRYVYIPPIAAECGIMILQVANHIYRRRQRTFLHTPLISTLYRDGYLWFGCVISVRLLCLFMYQFGPVSLWQIANQADFSLSTALISRFFLQLRGAIDSDDEDMTLAPRISARSNSQHVQIHSTVRVDNGRIDSPLPLQELRRFKPTRI</sequence>
<feature type="transmembrane region" description="Helical" evidence="1">
    <location>
        <begin position="134"/>
        <end position="153"/>
    </location>
</feature>
<organism evidence="3 4">
    <name type="scientific">Serendipita indica (strain DSM 11827)</name>
    <name type="common">Root endophyte fungus</name>
    <name type="synonym">Piriformospora indica</name>
    <dbReference type="NCBI Taxonomy" id="1109443"/>
    <lineage>
        <taxon>Eukaryota</taxon>
        <taxon>Fungi</taxon>
        <taxon>Dikarya</taxon>
        <taxon>Basidiomycota</taxon>
        <taxon>Agaricomycotina</taxon>
        <taxon>Agaricomycetes</taxon>
        <taxon>Sebacinales</taxon>
        <taxon>Serendipitaceae</taxon>
        <taxon>Serendipita</taxon>
    </lineage>
</organism>
<evidence type="ECO:0000313" key="4">
    <source>
        <dbReference type="Proteomes" id="UP000007148"/>
    </source>
</evidence>
<name>G4U3A8_SERID</name>
<gene>
    <name evidence="3" type="ORF">PIIN_01754</name>
</gene>
<accession>G4U3A8</accession>
<protein>
    <recommendedName>
        <fullName evidence="2">DUF6533 domain-containing protein</fullName>
    </recommendedName>
</protein>
<dbReference type="OrthoDB" id="3242409at2759"/>
<feature type="transmembrane region" description="Helical" evidence="1">
    <location>
        <begin position="100"/>
        <end position="122"/>
    </location>
</feature>
<dbReference type="Proteomes" id="UP000007148">
    <property type="component" value="Unassembled WGS sequence"/>
</dbReference>
<dbReference type="OMA" id="GWENDEW"/>
<evidence type="ECO:0000256" key="1">
    <source>
        <dbReference type="SAM" id="Phobius"/>
    </source>
</evidence>
<feature type="transmembrane region" description="Helical" evidence="1">
    <location>
        <begin position="225"/>
        <end position="245"/>
    </location>
</feature>
<keyword evidence="1" id="KW-1133">Transmembrane helix</keyword>
<evidence type="ECO:0000259" key="2">
    <source>
        <dbReference type="Pfam" id="PF20151"/>
    </source>
</evidence>
<dbReference type="AlphaFoldDB" id="G4U3A8"/>
<dbReference type="EMBL" id="CAFZ01001883">
    <property type="protein sequence ID" value="CCA78081.1"/>
    <property type="molecule type" value="Genomic_DNA"/>
</dbReference>